<dbReference type="EMBL" id="MU006103">
    <property type="protein sequence ID" value="KAF2836514.1"/>
    <property type="molecule type" value="Genomic_DNA"/>
</dbReference>
<comment type="caution">
    <text evidence="2">The sequence shown here is derived from an EMBL/GenBank/DDBJ whole genome shotgun (WGS) entry which is preliminary data.</text>
</comment>
<feature type="compositionally biased region" description="Polar residues" evidence="1">
    <location>
        <begin position="67"/>
        <end position="81"/>
    </location>
</feature>
<evidence type="ECO:0000313" key="2">
    <source>
        <dbReference type="EMBL" id="KAF2836514.1"/>
    </source>
</evidence>
<gene>
    <name evidence="2" type="ORF">M501DRAFT_996711</name>
</gene>
<proteinExistence type="predicted"/>
<sequence>MSYYNSSHISQKRENIAVRTPLPQLTPSESSLPLDNPRDLQDIITALPPLRRCSNFPTTQETERTSIHTQQAPQSPVSSVDTAMESAGSWPRTSEEAYERHIRPEKWYSRTTVSSHLEIVEGSTTTLEQPRTGSWASNSTSWYDSLQPRRRLGSWGSSIGTAVKWVGRRVSFGKMKEVIEAMG</sequence>
<dbReference type="Proteomes" id="UP000799429">
    <property type="component" value="Unassembled WGS sequence"/>
</dbReference>
<feature type="compositionally biased region" description="Polar residues" evidence="1">
    <location>
        <begin position="23"/>
        <end position="33"/>
    </location>
</feature>
<evidence type="ECO:0000313" key="3">
    <source>
        <dbReference type="Proteomes" id="UP000799429"/>
    </source>
</evidence>
<protein>
    <submittedName>
        <fullName evidence="2">Uncharacterized protein</fullName>
    </submittedName>
</protein>
<feature type="region of interest" description="Disordered" evidence="1">
    <location>
        <begin position="51"/>
        <end position="96"/>
    </location>
</feature>
<organism evidence="2 3">
    <name type="scientific">Patellaria atrata CBS 101060</name>
    <dbReference type="NCBI Taxonomy" id="1346257"/>
    <lineage>
        <taxon>Eukaryota</taxon>
        <taxon>Fungi</taxon>
        <taxon>Dikarya</taxon>
        <taxon>Ascomycota</taxon>
        <taxon>Pezizomycotina</taxon>
        <taxon>Dothideomycetes</taxon>
        <taxon>Dothideomycetes incertae sedis</taxon>
        <taxon>Patellariales</taxon>
        <taxon>Patellariaceae</taxon>
        <taxon>Patellaria</taxon>
    </lineage>
</organism>
<dbReference type="AlphaFoldDB" id="A0A9P4S5I1"/>
<keyword evidence="3" id="KW-1185">Reference proteome</keyword>
<name>A0A9P4S5I1_9PEZI</name>
<evidence type="ECO:0000256" key="1">
    <source>
        <dbReference type="SAM" id="MobiDB-lite"/>
    </source>
</evidence>
<reference evidence="2" key="1">
    <citation type="journal article" date="2020" name="Stud. Mycol.">
        <title>101 Dothideomycetes genomes: a test case for predicting lifestyles and emergence of pathogens.</title>
        <authorList>
            <person name="Haridas S."/>
            <person name="Albert R."/>
            <person name="Binder M."/>
            <person name="Bloem J."/>
            <person name="Labutti K."/>
            <person name="Salamov A."/>
            <person name="Andreopoulos B."/>
            <person name="Baker S."/>
            <person name="Barry K."/>
            <person name="Bills G."/>
            <person name="Bluhm B."/>
            <person name="Cannon C."/>
            <person name="Castanera R."/>
            <person name="Culley D."/>
            <person name="Daum C."/>
            <person name="Ezra D."/>
            <person name="Gonzalez J."/>
            <person name="Henrissat B."/>
            <person name="Kuo A."/>
            <person name="Liang C."/>
            <person name="Lipzen A."/>
            <person name="Lutzoni F."/>
            <person name="Magnuson J."/>
            <person name="Mondo S."/>
            <person name="Nolan M."/>
            <person name="Ohm R."/>
            <person name="Pangilinan J."/>
            <person name="Park H.-J."/>
            <person name="Ramirez L."/>
            <person name="Alfaro M."/>
            <person name="Sun H."/>
            <person name="Tritt A."/>
            <person name="Yoshinaga Y."/>
            <person name="Zwiers L.-H."/>
            <person name="Turgeon B."/>
            <person name="Goodwin S."/>
            <person name="Spatafora J."/>
            <person name="Crous P."/>
            <person name="Grigoriev I."/>
        </authorList>
    </citation>
    <scope>NUCLEOTIDE SEQUENCE</scope>
    <source>
        <strain evidence="2">CBS 101060</strain>
    </source>
</reference>
<accession>A0A9P4S5I1</accession>
<feature type="region of interest" description="Disordered" evidence="1">
    <location>
        <begin position="1"/>
        <end position="37"/>
    </location>
</feature>